<keyword evidence="5 7" id="KW-0472">Membrane</keyword>
<evidence type="ECO:0000313" key="8">
    <source>
        <dbReference type="EMBL" id="KAJ7370226.1"/>
    </source>
</evidence>
<dbReference type="Proteomes" id="UP001163046">
    <property type="component" value="Unassembled WGS sequence"/>
</dbReference>
<dbReference type="GO" id="GO:0005886">
    <property type="term" value="C:plasma membrane"/>
    <property type="evidence" value="ECO:0007669"/>
    <property type="project" value="TreeGrafter"/>
</dbReference>
<keyword evidence="6" id="KW-0915">Sodium</keyword>
<dbReference type="PROSITE" id="PS50267">
    <property type="entry name" value="NA_NEUROTRAN_SYMP_3"/>
    <property type="match status" value="1"/>
</dbReference>
<dbReference type="GO" id="GO:0006865">
    <property type="term" value="P:amino acid transport"/>
    <property type="evidence" value="ECO:0007669"/>
    <property type="project" value="TreeGrafter"/>
</dbReference>
<keyword evidence="6" id="KW-0479">Metal-binding</keyword>
<dbReference type="PANTHER" id="PTHR11616:SF240">
    <property type="entry name" value="BLOATED TUBULES, ISOFORM B-RELATED"/>
    <property type="match status" value="1"/>
</dbReference>
<evidence type="ECO:0000256" key="7">
    <source>
        <dbReference type="SAM" id="Phobius"/>
    </source>
</evidence>
<feature type="binding site" evidence="6">
    <location>
        <position position="45"/>
    </location>
    <ligand>
        <name>Na(+)</name>
        <dbReference type="ChEBI" id="CHEBI:29101"/>
        <label>1</label>
    </ligand>
</feature>
<dbReference type="PANTHER" id="PTHR11616">
    <property type="entry name" value="SODIUM/CHLORIDE DEPENDENT TRANSPORTER"/>
    <property type="match status" value="1"/>
</dbReference>
<reference evidence="8" key="1">
    <citation type="submission" date="2023-01" db="EMBL/GenBank/DDBJ databases">
        <title>Genome assembly of the deep-sea coral Lophelia pertusa.</title>
        <authorList>
            <person name="Herrera S."/>
            <person name="Cordes E."/>
        </authorList>
    </citation>
    <scope>NUCLEOTIDE SEQUENCE</scope>
    <source>
        <strain evidence="8">USNM1676648</strain>
        <tissue evidence="8">Polyp</tissue>
    </source>
</reference>
<evidence type="ECO:0000256" key="1">
    <source>
        <dbReference type="ARBA" id="ARBA00004141"/>
    </source>
</evidence>
<feature type="binding site" evidence="6">
    <location>
        <position position="38"/>
    </location>
    <ligand>
        <name>Na(+)</name>
        <dbReference type="ChEBI" id="CHEBI:29101"/>
        <label>1</label>
    </ligand>
</feature>
<evidence type="ECO:0000256" key="4">
    <source>
        <dbReference type="ARBA" id="ARBA00022989"/>
    </source>
</evidence>
<sequence>MLSVVNCVKTAPGSDLATAETGEGGEDHKVEFILATVGFAVGLGNVWSFPYLCQKNGGGAFLIPYVISMVIGGLLLFFLELIGTGLWSTNEKKCHKMLARCTPCPVWYRRGLPYGVSDVVSLLCGHNSLVLLLLLRLIHLNATLGT</sequence>
<feature type="binding site" evidence="6">
    <location>
        <position position="40"/>
    </location>
    <ligand>
        <name>Na(+)</name>
        <dbReference type="ChEBI" id="CHEBI:29101"/>
        <label>1</label>
    </ligand>
</feature>
<dbReference type="EMBL" id="MU826870">
    <property type="protein sequence ID" value="KAJ7370226.1"/>
    <property type="molecule type" value="Genomic_DNA"/>
</dbReference>
<feature type="binding site" evidence="6">
    <location>
        <position position="41"/>
    </location>
    <ligand>
        <name>Na(+)</name>
        <dbReference type="ChEBI" id="CHEBI:29101"/>
        <label>1</label>
    </ligand>
</feature>
<keyword evidence="3 7" id="KW-0812">Transmembrane</keyword>
<keyword evidence="9" id="KW-1185">Reference proteome</keyword>
<proteinExistence type="predicted"/>
<gene>
    <name evidence="8" type="primary">SLC6A7</name>
    <name evidence="8" type="ORF">OS493_033571</name>
</gene>
<organism evidence="8 9">
    <name type="scientific">Desmophyllum pertusum</name>
    <dbReference type="NCBI Taxonomy" id="174260"/>
    <lineage>
        <taxon>Eukaryota</taxon>
        <taxon>Metazoa</taxon>
        <taxon>Cnidaria</taxon>
        <taxon>Anthozoa</taxon>
        <taxon>Hexacorallia</taxon>
        <taxon>Scleractinia</taxon>
        <taxon>Caryophylliina</taxon>
        <taxon>Caryophylliidae</taxon>
        <taxon>Desmophyllum</taxon>
    </lineage>
</organism>
<dbReference type="GO" id="GO:0035725">
    <property type="term" value="P:sodium ion transmembrane transport"/>
    <property type="evidence" value="ECO:0007669"/>
    <property type="project" value="TreeGrafter"/>
</dbReference>
<dbReference type="AlphaFoldDB" id="A0A9X0CP50"/>
<evidence type="ECO:0000256" key="2">
    <source>
        <dbReference type="ARBA" id="ARBA00022448"/>
    </source>
</evidence>
<evidence type="ECO:0000256" key="5">
    <source>
        <dbReference type="ARBA" id="ARBA00023136"/>
    </source>
</evidence>
<dbReference type="Pfam" id="PF00209">
    <property type="entry name" value="SNF"/>
    <property type="match status" value="1"/>
</dbReference>
<evidence type="ECO:0000313" key="9">
    <source>
        <dbReference type="Proteomes" id="UP001163046"/>
    </source>
</evidence>
<dbReference type="SUPFAM" id="SSF161070">
    <property type="entry name" value="SNF-like"/>
    <property type="match status" value="1"/>
</dbReference>
<evidence type="ECO:0000256" key="6">
    <source>
        <dbReference type="PIRSR" id="PIRSR600175-1"/>
    </source>
</evidence>
<comment type="subcellular location">
    <subcellularLocation>
        <location evidence="1">Membrane</location>
        <topology evidence="1">Multi-pass membrane protein</topology>
    </subcellularLocation>
</comment>
<protein>
    <submittedName>
        <fullName evidence="8">Neurotransmitter:sodium symporter</fullName>
    </submittedName>
</protein>
<accession>A0A9X0CP50</accession>
<name>A0A9X0CP50_9CNID</name>
<dbReference type="InterPro" id="IPR000175">
    <property type="entry name" value="Na/ntran_symport"/>
</dbReference>
<dbReference type="GO" id="GO:0046872">
    <property type="term" value="F:metal ion binding"/>
    <property type="evidence" value="ECO:0007669"/>
    <property type="project" value="UniProtKB-KW"/>
</dbReference>
<dbReference type="PRINTS" id="PR00176">
    <property type="entry name" value="NANEUSMPORT"/>
</dbReference>
<feature type="transmembrane region" description="Helical" evidence="7">
    <location>
        <begin position="32"/>
        <end position="53"/>
    </location>
</feature>
<dbReference type="OrthoDB" id="5840427at2759"/>
<evidence type="ECO:0000256" key="3">
    <source>
        <dbReference type="ARBA" id="ARBA00022692"/>
    </source>
</evidence>
<keyword evidence="4 7" id="KW-1133">Transmembrane helix</keyword>
<dbReference type="InterPro" id="IPR037272">
    <property type="entry name" value="SNS_sf"/>
</dbReference>
<feature type="transmembrane region" description="Helical" evidence="7">
    <location>
        <begin position="60"/>
        <end position="79"/>
    </location>
</feature>
<comment type="caution">
    <text evidence="8">The sequence shown here is derived from an EMBL/GenBank/DDBJ whole genome shotgun (WGS) entry which is preliminary data.</text>
</comment>
<keyword evidence="2" id="KW-0813">Transport</keyword>